<proteinExistence type="inferred from homology"/>
<gene>
    <name evidence="4" type="ORF">PSAL00342_LOCUS2559</name>
</gene>
<dbReference type="PANTHER" id="PTHR10759">
    <property type="entry name" value="60S RIBOSOMAL PROTEIN L34"/>
    <property type="match status" value="1"/>
</dbReference>
<dbReference type="Gene3D" id="6.20.370.70">
    <property type="match status" value="1"/>
</dbReference>
<protein>
    <recommendedName>
        <fullName evidence="5">60S ribosomal protein L34</fullName>
    </recommendedName>
</protein>
<dbReference type="GO" id="GO:0006412">
    <property type="term" value="P:translation"/>
    <property type="evidence" value="ECO:0007669"/>
    <property type="project" value="InterPro"/>
</dbReference>
<dbReference type="InterPro" id="IPR018065">
    <property type="entry name" value="Ribosomal_eL34_CS"/>
</dbReference>
<dbReference type="GO" id="GO:1990904">
    <property type="term" value="C:ribonucleoprotein complex"/>
    <property type="evidence" value="ECO:0007669"/>
    <property type="project" value="UniProtKB-KW"/>
</dbReference>
<evidence type="ECO:0000256" key="1">
    <source>
        <dbReference type="ARBA" id="ARBA00009875"/>
    </source>
</evidence>
<dbReference type="GO" id="GO:0003735">
    <property type="term" value="F:structural constituent of ribosome"/>
    <property type="evidence" value="ECO:0007669"/>
    <property type="project" value="InterPro"/>
</dbReference>
<evidence type="ECO:0000256" key="2">
    <source>
        <dbReference type="ARBA" id="ARBA00022980"/>
    </source>
</evidence>
<comment type="similarity">
    <text evidence="1">Belongs to the eukaryotic ribosomal protein eL34 family.</text>
</comment>
<dbReference type="AlphaFoldDB" id="A0A7S3UBE6"/>
<reference evidence="4" key="1">
    <citation type="submission" date="2021-01" db="EMBL/GenBank/DDBJ databases">
        <authorList>
            <person name="Corre E."/>
            <person name="Pelletier E."/>
            <person name="Niang G."/>
            <person name="Scheremetjew M."/>
            <person name="Finn R."/>
            <person name="Kale V."/>
            <person name="Holt S."/>
            <person name="Cochrane G."/>
            <person name="Meng A."/>
            <person name="Brown T."/>
            <person name="Cohen L."/>
        </authorList>
    </citation>
    <scope>NUCLEOTIDE SEQUENCE</scope>
    <source>
        <strain evidence="4">CCMP1897</strain>
    </source>
</reference>
<dbReference type="InterPro" id="IPR008195">
    <property type="entry name" value="Ribosomal_eL34"/>
</dbReference>
<dbReference type="PROSITE" id="PS01145">
    <property type="entry name" value="RIBOSOMAL_L34E"/>
    <property type="match status" value="1"/>
</dbReference>
<dbReference type="InterPro" id="IPR038562">
    <property type="entry name" value="Ribosomal_eL34_C_sf"/>
</dbReference>
<dbReference type="PRINTS" id="PR01250">
    <property type="entry name" value="RIBOSOMALL34"/>
</dbReference>
<keyword evidence="2" id="KW-0689">Ribosomal protein</keyword>
<accession>A0A7S3UBE6</accession>
<organism evidence="4">
    <name type="scientific">Picocystis salinarum</name>
    <dbReference type="NCBI Taxonomy" id="88271"/>
    <lineage>
        <taxon>Eukaryota</taxon>
        <taxon>Viridiplantae</taxon>
        <taxon>Chlorophyta</taxon>
        <taxon>Picocystophyceae</taxon>
        <taxon>Picocystales</taxon>
        <taxon>Picocystaceae</taxon>
        <taxon>Picocystis</taxon>
    </lineage>
</organism>
<dbReference type="Pfam" id="PF01199">
    <property type="entry name" value="Ribosomal_L34e"/>
    <property type="match status" value="1"/>
</dbReference>
<dbReference type="EMBL" id="HBIS01002863">
    <property type="protein sequence ID" value="CAE0608740.1"/>
    <property type="molecule type" value="Transcribed_RNA"/>
</dbReference>
<evidence type="ECO:0000313" key="4">
    <source>
        <dbReference type="EMBL" id="CAE0608740.1"/>
    </source>
</evidence>
<evidence type="ECO:0000256" key="3">
    <source>
        <dbReference type="ARBA" id="ARBA00023274"/>
    </source>
</evidence>
<evidence type="ECO:0008006" key="5">
    <source>
        <dbReference type="Google" id="ProtNLM"/>
    </source>
</evidence>
<sequence>MAQRVTLRRRHSYATRSNKIRKVKTPGGVLKVQYLKKKANGPKCAQTGVSLHGIPHLRPTEYSNKRLSKKNKTVNRAYGGTLSHKVVRERIIRAFLVEEQKIVKKVLKLQQGKSAAAKA</sequence>
<dbReference type="Gene3D" id="6.20.340.10">
    <property type="match status" value="1"/>
</dbReference>
<name>A0A7S3UBE6_9CHLO</name>
<dbReference type="GO" id="GO:0005840">
    <property type="term" value="C:ribosome"/>
    <property type="evidence" value="ECO:0007669"/>
    <property type="project" value="UniProtKB-KW"/>
</dbReference>
<keyword evidence="3" id="KW-0687">Ribonucleoprotein</keyword>